<proteinExistence type="predicted"/>
<dbReference type="RefSeq" id="WP_316021456.1">
    <property type="nucleotide sequence ID" value="NZ_JAWDID010000084.1"/>
</dbReference>
<gene>
    <name evidence="2" type="ORF">RKE40_28075</name>
</gene>
<keyword evidence="3" id="KW-1185">Reference proteome</keyword>
<evidence type="ECO:0000313" key="3">
    <source>
        <dbReference type="Proteomes" id="UP001254257"/>
    </source>
</evidence>
<keyword evidence="1" id="KW-0812">Transmembrane</keyword>
<evidence type="ECO:0000313" key="2">
    <source>
        <dbReference type="EMBL" id="MDU0343758.1"/>
    </source>
</evidence>
<dbReference type="Proteomes" id="UP001254257">
    <property type="component" value="Unassembled WGS sequence"/>
</dbReference>
<organism evidence="2 3">
    <name type="scientific">Bosea rubneri</name>
    <dbReference type="NCBI Taxonomy" id="3075434"/>
    <lineage>
        <taxon>Bacteria</taxon>
        <taxon>Pseudomonadati</taxon>
        <taxon>Pseudomonadota</taxon>
        <taxon>Alphaproteobacteria</taxon>
        <taxon>Hyphomicrobiales</taxon>
        <taxon>Boseaceae</taxon>
        <taxon>Bosea</taxon>
    </lineage>
</organism>
<sequence length="153" mass="16163">MTDPRDHDRRLGKVETDLKQLGAGVANLGDDLCGFRREWSAKAEEDRAAHKAARLLLPQIVGMLGTTAGLTAILLGGMMFLLNSHVATVLLDLASQVAQVSLSVRGQGDAITALNTAQQQLQRDIAGDPVKLGLVEQLAGQQPASSSRPKAST</sequence>
<comment type="caution">
    <text evidence="2">The sequence shown here is derived from an EMBL/GenBank/DDBJ whole genome shotgun (WGS) entry which is preliminary data.</text>
</comment>
<dbReference type="EMBL" id="JAWDID010000084">
    <property type="protein sequence ID" value="MDU0343758.1"/>
    <property type="molecule type" value="Genomic_DNA"/>
</dbReference>
<accession>A0ABU3SG39</accession>
<feature type="transmembrane region" description="Helical" evidence="1">
    <location>
        <begin position="60"/>
        <end position="82"/>
    </location>
</feature>
<evidence type="ECO:0000256" key="1">
    <source>
        <dbReference type="SAM" id="Phobius"/>
    </source>
</evidence>
<reference evidence="2 3" key="1">
    <citation type="submission" date="2023-09" db="EMBL/GenBank/DDBJ databases">
        <title>Whole genome shotgun sequencing (WGS) of Bosea sp. ZW T0_25, isolated from stored onions (Allium cepa).</title>
        <authorList>
            <person name="Stoll D.A."/>
            <person name="Huch M."/>
        </authorList>
    </citation>
    <scope>NUCLEOTIDE SEQUENCE [LARGE SCALE GENOMIC DNA]</scope>
    <source>
        <strain evidence="2 3">ZW T0_25</strain>
    </source>
</reference>
<name>A0ABU3SG39_9HYPH</name>
<keyword evidence="1" id="KW-1133">Transmembrane helix</keyword>
<protein>
    <submittedName>
        <fullName evidence="2">Uncharacterized protein</fullName>
    </submittedName>
</protein>
<keyword evidence="1" id="KW-0472">Membrane</keyword>